<accession>A0A645D4T9</accession>
<dbReference type="AlphaFoldDB" id="A0A645D4T9"/>
<sequence length="430" mass="46385">MRLKPDGHAAAGVGDGVAVAAGEDVPRHLGEVHVVASALVEAEPVAGRLAGEVADERVRRDPRHGFVDLELVFGARQPTVEMVDGRHLAESGGDAPAHGIASGDVVQRDQRRVAVLRVPGQHPCVDERLAPPLGVSDAPSEEVVERVVRRPRHFVIRLHLLIRTPLVGLAHDERLHPRGVFREMSVEVEQQFRGAVLGEVVLVVAEPLVMRFEILRRDLLGEPRLAGQGEERGGGRNDQPFRRGVRLRVGEVELGVGAVLLRERERRRVGRIDSEVERPDRGLRVNVGLGQRRRGSGDPQGAGEFRGALGVFEGVLPVGEADVILLAGAPRPVGFMAVGLNPRGHAAVPALSPPPHVQPPFRFGEDVGNPVSALRQVELAVGEVLREPQIRLDEIADAEEVVRPAVEVRRVVPAAPEVAEQPSGGVVRDH</sequence>
<evidence type="ECO:0000313" key="1">
    <source>
        <dbReference type="EMBL" id="MPM83652.1"/>
    </source>
</evidence>
<proteinExistence type="predicted"/>
<comment type="caution">
    <text evidence="1">The sequence shown here is derived from an EMBL/GenBank/DDBJ whole genome shotgun (WGS) entry which is preliminary data.</text>
</comment>
<gene>
    <name evidence="1" type="ORF">SDC9_130721</name>
</gene>
<dbReference type="EMBL" id="VSSQ01032402">
    <property type="protein sequence ID" value="MPM83652.1"/>
    <property type="molecule type" value="Genomic_DNA"/>
</dbReference>
<protein>
    <submittedName>
        <fullName evidence="1">Uncharacterized protein</fullName>
    </submittedName>
</protein>
<reference evidence="1" key="1">
    <citation type="submission" date="2019-08" db="EMBL/GenBank/DDBJ databases">
        <authorList>
            <person name="Kucharzyk K."/>
            <person name="Murdoch R.W."/>
            <person name="Higgins S."/>
            <person name="Loffler F."/>
        </authorList>
    </citation>
    <scope>NUCLEOTIDE SEQUENCE</scope>
</reference>
<name>A0A645D4T9_9ZZZZ</name>
<organism evidence="1">
    <name type="scientific">bioreactor metagenome</name>
    <dbReference type="NCBI Taxonomy" id="1076179"/>
    <lineage>
        <taxon>unclassified sequences</taxon>
        <taxon>metagenomes</taxon>
        <taxon>ecological metagenomes</taxon>
    </lineage>
</organism>